<gene>
    <name evidence="2" type="primary">nfdA_3</name>
    <name evidence="2" type="ORF">DE4585_03875</name>
</gene>
<evidence type="ECO:0000313" key="2">
    <source>
        <dbReference type="EMBL" id="TDZ80124.1"/>
    </source>
</evidence>
<comment type="caution">
    <text evidence="2">The sequence shown here is derived from an EMBL/GenBank/DDBJ whole genome shotgun (WGS) entry which is preliminary data.</text>
</comment>
<evidence type="ECO:0000313" key="3">
    <source>
        <dbReference type="Proteomes" id="UP000295117"/>
    </source>
</evidence>
<dbReference type="SUPFAM" id="SSF51556">
    <property type="entry name" value="Metallo-dependent hydrolases"/>
    <property type="match status" value="1"/>
</dbReference>
<dbReference type="Proteomes" id="UP000295117">
    <property type="component" value="Unassembled WGS sequence"/>
</dbReference>
<accession>A0A4R8S4Z5</accession>
<dbReference type="InterPro" id="IPR011059">
    <property type="entry name" value="Metal-dep_hydrolase_composite"/>
</dbReference>
<keyword evidence="2" id="KW-0378">Hydrolase</keyword>
<dbReference type="InterPro" id="IPR033932">
    <property type="entry name" value="YtcJ-like"/>
</dbReference>
<dbReference type="Gene3D" id="3.20.20.140">
    <property type="entry name" value="Metal-dependent hydrolases"/>
    <property type="match status" value="1"/>
</dbReference>
<dbReference type="CDD" id="cd01300">
    <property type="entry name" value="YtcJ_like"/>
    <property type="match status" value="1"/>
</dbReference>
<dbReference type="PANTHER" id="PTHR22642:SF2">
    <property type="entry name" value="PROTEIN LONG AFTER FAR-RED 3"/>
    <property type="match status" value="1"/>
</dbReference>
<dbReference type="EMBL" id="PECH01000008">
    <property type="protein sequence ID" value="TDZ80124.1"/>
    <property type="molecule type" value="Genomic_DNA"/>
</dbReference>
<protein>
    <submittedName>
        <fullName evidence="2">N-substituted formamide deformylase</fullName>
        <ecNumber evidence="2">3.5.1.91</ecNumber>
    </submittedName>
</protein>
<organism evidence="2 3">
    <name type="scientific">Mycobacteroides salmoniphilum</name>
    <dbReference type="NCBI Taxonomy" id="404941"/>
    <lineage>
        <taxon>Bacteria</taxon>
        <taxon>Bacillati</taxon>
        <taxon>Actinomycetota</taxon>
        <taxon>Actinomycetes</taxon>
        <taxon>Mycobacteriales</taxon>
        <taxon>Mycobacteriaceae</taxon>
        <taxon>Mycobacteroides</taxon>
    </lineage>
</organism>
<sequence>MLFINGPVYTMDTPYTRHTAVAVTAGRISALGDRAIAARRQSTEVINLGGRAVLPGFIDAHVHPVVAGVEGQQVDLTSATTIKECLEMVGAYAHANPSREWITGGGWSMELFDGGVPSRQLLDDVAPDRPVYLTNRDHHGAWVNSCALQRASIDSDTLDPADGRIECDNSGTPTGVLQEGAMSLVAQHIPPLTAQEKLSGLLTAQRLLHSYGITGWQDALLGESPLMPDVTSAYLDAIASEQLTAKVVGALWWDRTRGTEQIEELCQLRELHRQIGFDTSTVKIMQDGIAENFTAAMIEPYFDCCGHQTQNRGLSFVDPNLLCQYVTALDQLDFQVHFHALGDRAVREALDAIEAARRANGWSGNRHQLAHLQVVAPADIPRFQQWNAAANIQPLWATHEPQMDELTIPFLGTDRAAQQYPFAALAHSGAVLAAGSDWPVSSPNPWEAIHVAVTRQAVGTTEGPFLPEQRIGLGTAITAYTAGSAYLNRQDDTGAIRTWNAADLVVLNRDPFTTPIDEIGHTTVDMTFINGKCVHEKAH</sequence>
<dbReference type="InterPro" id="IPR032466">
    <property type="entry name" value="Metal_Hydrolase"/>
</dbReference>
<dbReference type="SUPFAM" id="SSF51338">
    <property type="entry name" value="Composite domain of metallo-dependent hydrolases"/>
    <property type="match status" value="1"/>
</dbReference>
<dbReference type="InterPro" id="IPR013108">
    <property type="entry name" value="Amidohydro_3"/>
</dbReference>
<dbReference type="Gene3D" id="3.10.310.70">
    <property type="match status" value="1"/>
</dbReference>
<dbReference type="GO" id="GO:0016810">
    <property type="term" value="F:hydrolase activity, acting on carbon-nitrogen (but not peptide) bonds"/>
    <property type="evidence" value="ECO:0007669"/>
    <property type="project" value="InterPro"/>
</dbReference>
<dbReference type="Pfam" id="PF07969">
    <property type="entry name" value="Amidohydro_3"/>
    <property type="match status" value="1"/>
</dbReference>
<proteinExistence type="predicted"/>
<dbReference type="EC" id="3.5.1.91" evidence="2"/>
<feature type="domain" description="Amidohydrolase 3" evidence="1">
    <location>
        <begin position="44"/>
        <end position="535"/>
    </location>
</feature>
<reference evidence="2 3" key="1">
    <citation type="journal article" date="2019" name="Sci. Rep.">
        <title>Extended insight into the Mycobacterium chelonae-abscessus complex through whole genome sequencing of Mycobacterium salmoniphilum outbreak and Mycobacterium salmoniphilum-like strains.</title>
        <authorList>
            <person name="Behra P.R.K."/>
            <person name="Das S."/>
            <person name="Pettersson B.M.F."/>
            <person name="Shirreff L."/>
            <person name="DuCote T."/>
            <person name="Jacobsson K.G."/>
            <person name="Ennis D.G."/>
            <person name="Kirsebom L.A."/>
        </authorList>
    </citation>
    <scope>NUCLEOTIDE SEQUENCE [LARGE SCALE GENOMIC DNA]</scope>
    <source>
        <strain evidence="2 3">DE 4585</strain>
    </source>
</reference>
<dbReference type="PANTHER" id="PTHR22642">
    <property type="entry name" value="IMIDAZOLONEPROPIONASE"/>
    <property type="match status" value="1"/>
</dbReference>
<dbReference type="AlphaFoldDB" id="A0A4R8S4Z5"/>
<name>A0A4R8S4Z5_9MYCO</name>
<dbReference type="Gene3D" id="2.30.40.10">
    <property type="entry name" value="Urease, subunit C, domain 1"/>
    <property type="match status" value="1"/>
</dbReference>
<evidence type="ECO:0000259" key="1">
    <source>
        <dbReference type="Pfam" id="PF07969"/>
    </source>
</evidence>